<gene>
    <name evidence="3" type="ORF">VNO78_08419</name>
</gene>
<comment type="caution">
    <text evidence="3">The sequence shown here is derived from an EMBL/GenBank/DDBJ whole genome shotgun (WGS) entry which is preliminary data.</text>
</comment>
<organism evidence="3 4">
    <name type="scientific">Psophocarpus tetragonolobus</name>
    <name type="common">Winged bean</name>
    <name type="synonym">Dolichos tetragonolobus</name>
    <dbReference type="NCBI Taxonomy" id="3891"/>
    <lineage>
        <taxon>Eukaryota</taxon>
        <taxon>Viridiplantae</taxon>
        <taxon>Streptophyta</taxon>
        <taxon>Embryophyta</taxon>
        <taxon>Tracheophyta</taxon>
        <taxon>Spermatophyta</taxon>
        <taxon>Magnoliopsida</taxon>
        <taxon>eudicotyledons</taxon>
        <taxon>Gunneridae</taxon>
        <taxon>Pentapetalae</taxon>
        <taxon>rosids</taxon>
        <taxon>fabids</taxon>
        <taxon>Fabales</taxon>
        <taxon>Fabaceae</taxon>
        <taxon>Papilionoideae</taxon>
        <taxon>50 kb inversion clade</taxon>
        <taxon>NPAAA clade</taxon>
        <taxon>indigoferoid/millettioid clade</taxon>
        <taxon>Phaseoleae</taxon>
        <taxon>Psophocarpus</taxon>
    </lineage>
</organism>
<evidence type="ECO:0008006" key="5">
    <source>
        <dbReference type="Google" id="ProtNLM"/>
    </source>
</evidence>
<accession>A0AAN9SX59</accession>
<protein>
    <recommendedName>
        <fullName evidence="5">Transmembrane protein</fullName>
    </recommendedName>
</protein>
<dbReference type="AlphaFoldDB" id="A0AAN9SX59"/>
<reference evidence="3 4" key="1">
    <citation type="submission" date="2024-01" db="EMBL/GenBank/DDBJ databases">
        <title>The genomes of 5 underutilized Papilionoideae crops provide insights into root nodulation and disease resistanc.</title>
        <authorList>
            <person name="Jiang F."/>
        </authorList>
    </citation>
    <scope>NUCLEOTIDE SEQUENCE [LARGE SCALE GENOMIC DNA]</scope>
    <source>
        <strain evidence="3">DUOXIRENSHENG_FW03</strain>
        <tissue evidence="3">Leaves</tissue>
    </source>
</reference>
<evidence type="ECO:0000256" key="2">
    <source>
        <dbReference type="SAM" id="Phobius"/>
    </source>
</evidence>
<proteinExistence type="predicted"/>
<sequence length="174" mass="19692">MHGGPNICIAIAIAIVSCFVWNNNNKRHCSVVSYICSPEDLSLFFILFPHGAMDDVAAYQQLCCIHKKHRVKAGKCTSAVQSRAEKKSSEDWLLWCCGWKHERENVRLRLRLRLRLRKEKKNKEKKDVGPISGINPARSPTPSKSSLLSHTLIIVLPIIIILINHHLLPPLSNT</sequence>
<dbReference type="Proteomes" id="UP001386955">
    <property type="component" value="Unassembled WGS sequence"/>
</dbReference>
<keyword evidence="2" id="KW-0812">Transmembrane</keyword>
<keyword evidence="4" id="KW-1185">Reference proteome</keyword>
<name>A0AAN9SX59_PSOTE</name>
<feature type="transmembrane region" description="Helical" evidence="2">
    <location>
        <begin position="147"/>
        <end position="168"/>
    </location>
</feature>
<evidence type="ECO:0000313" key="3">
    <source>
        <dbReference type="EMBL" id="KAK7406786.1"/>
    </source>
</evidence>
<keyword evidence="2" id="KW-0472">Membrane</keyword>
<keyword evidence="2" id="KW-1133">Transmembrane helix</keyword>
<evidence type="ECO:0000313" key="4">
    <source>
        <dbReference type="Proteomes" id="UP001386955"/>
    </source>
</evidence>
<feature type="region of interest" description="Disordered" evidence="1">
    <location>
        <begin position="124"/>
        <end position="144"/>
    </location>
</feature>
<evidence type="ECO:0000256" key="1">
    <source>
        <dbReference type="SAM" id="MobiDB-lite"/>
    </source>
</evidence>
<dbReference type="EMBL" id="JAYMYS010000002">
    <property type="protein sequence ID" value="KAK7406786.1"/>
    <property type="molecule type" value="Genomic_DNA"/>
</dbReference>